<accession>A0A026WL82</accession>
<dbReference type="EMBL" id="KK107155">
    <property type="protein sequence ID" value="EZA56795.1"/>
    <property type="molecule type" value="Genomic_DNA"/>
</dbReference>
<organism evidence="1 2">
    <name type="scientific">Ooceraea biroi</name>
    <name type="common">Clonal raider ant</name>
    <name type="synonym">Cerapachys biroi</name>
    <dbReference type="NCBI Taxonomy" id="2015173"/>
    <lineage>
        <taxon>Eukaryota</taxon>
        <taxon>Metazoa</taxon>
        <taxon>Ecdysozoa</taxon>
        <taxon>Arthropoda</taxon>
        <taxon>Hexapoda</taxon>
        <taxon>Insecta</taxon>
        <taxon>Pterygota</taxon>
        <taxon>Neoptera</taxon>
        <taxon>Endopterygota</taxon>
        <taxon>Hymenoptera</taxon>
        <taxon>Apocrita</taxon>
        <taxon>Aculeata</taxon>
        <taxon>Formicoidea</taxon>
        <taxon>Formicidae</taxon>
        <taxon>Dorylinae</taxon>
        <taxon>Ooceraea</taxon>
    </lineage>
</organism>
<reference evidence="1 2" key="1">
    <citation type="journal article" date="2014" name="Curr. Biol.">
        <title>The genome of the clonal raider ant Cerapachys biroi.</title>
        <authorList>
            <person name="Oxley P.R."/>
            <person name="Ji L."/>
            <person name="Fetter-Pruneda I."/>
            <person name="McKenzie S.K."/>
            <person name="Li C."/>
            <person name="Hu H."/>
            <person name="Zhang G."/>
            <person name="Kronauer D.J."/>
        </authorList>
    </citation>
    <scope>NUCLEOTIDE SEQUENCE [LARGE SCALE GENOMIC DNA]</scope>
</reference>
<gene>
    <name evidence="1" type="ORF">X777_03200</name>
</gene>
<sequence length="187" mass="21408">MSNIPIIFLRSANSTPAVTSKARDTAASQSQRRRRCVRILGRRYALTTEHKYLEVGINVEYGPSYMEIAVGDKRGNELTLGMETWKGLVEHQRLIQEYFSKTDKRPVDPIYIGPLTVEFIKFKIRSVFGSGFDSKRERERERAAATTVWTAMEAKTKLSMGMKTKKKMKDDKNAYGYNHQYTIGKLG</sequence>
<protein>
    <submittedName>
        <fullName evidence="1">Uncharacterized protein</fullName>
    </submittedName>
</protein>
<dbReference type="OrthoDB" id="7549303at2759"/>
<keyword evidence="2" id="KW-1185">Reference proteome</keyword>
<dbReference type="Proteomes" id="UP000053097">
    <property type="component" value="Unassembled WGS sequence"/>
</dbReference>
<name>A0A026WL82_OOCBI</name>
<evidence type="ECO:0000313" key="2">
    <source>
        <dbReference type="Proteomes" id="UP000053097"/>
    </source>
</evidence>
<proteinExistence type="predicted"/>
<dbReference type="AlphaFoldDB" id="A0A026WL82"/>
<evidence type="ECO:0000313" key="1">
    <source>
        <dbReference type="EMBL" id="EZA56795.1"/>
    </source>
</evidence>